<evidence type="ECO:0000313" key="3">
    <source>
        <dbReference type="EMBL" id="OAZ11851.1"/>
    </source>
</evidence>
<organism evidence="3 4">
    <name type="scientific">Thalassospira tepidiphila MCCC 1A03514</name>
    <dbReference type="NCBI Taxonomy" id="1177930"/>
    <lineage>
        <taxon>Bacteria</taxon>
        <taxon>Pseudomonadati</taxon>
        <taxon>Pseudomonadota</taxon>
        <taxon>Alphaproteobacteria</taxon>
        <taxon>Rhodospirillales</taxon>
        <taxon>Thalassospiraceae</taxon>
        <taxon>Thalassospira</taxon>
    </lineage>
</organism>
<evidence type="ECO:0000256" key="1">
    <source>
        <dbReference type="ARBA" id="ARBA00022729"/>
    </source>
</evidence>
<dbReference type="Proteomes" id="UP000094009">
    <property type="component" value="Unassembled WGS sequence"/>
</dbReference>
<dbReference type="RefSeq" id="WP_064779693.1">
    <property type="nucleotide sequence ID" value="NZ_JPVZ01000001.1"/>
</dbReference>
<name>A0A853L532_9PROT</name>
<sequence>MWRLKAWSLVFTAFLLGAGWFGNEVAARTLIVAINDAPPYRIVTETTDEPVYSGIYVDVVGEAARRAGIDLVFQVVPFKRALHLMESGQADLMLGPNRTDDRQQYMYYFGAALPSEPKVIYTGALDANVIEIEDLEHKLTGVLRGASYGWQFSEAPYIRFVEAADYETLFRMLDLGRIDALIAPELLAVAHIRKFGPFRIKRSDLLLQGKPSFIALSRQSDFFTDGSFTVLEKHLIDMRQDGTFEEIYGRYANTDS</sequence>
<gene>
    <name evidence="3" type="ORF">TH4_01875</name>
</gene>
<proteinExistence type="predicted"/>
<dbReference type="InterPro" id="IPR001638">
    <property type="entry name" value="Solute-binding_3/MltF_N"/>
</dbReference>
<dbReference type="PANTHER" id="PTHR35936:SF25">
    <property type="entry name" value="ABC TRANSPORTER SUBSTRATE-BINDING PROTEIN"/>
    <property type="match status" value="1"/>
</dbReference>
<accession>A0A853L532</accession>
<reference evidence="3 4" key="1">
    <citation type="submission" date="2014-07" db="EMBL/GenBank/DDBJ databases">
        <title>Draft genome sequence of Thalassospira tepidiphila 1-1B.</title>
        <authorList>
            <person name="Lai Q."/>
            <person name="Shao Z."/>
        </authorList>
    </citation>
    <scope>NUCLEOTIDE SEQUENCE [LARGE SCALE GENOMIC DNA]</scope>
    <source>
        <strain evidence="3 4">MCCC 1A03514</strain>
    </source>
</reference>
<dbReference type="SMART" id="SM00062">
    <property type="entry name" value="PBPb"/>
    <property type="match status" value="1"/>
</dbReference>
<dbReference type="EMBL" id="JPVZ01000001">
    <property type="protein sequence ID" value="OAZ11851.1"/>
    <property type="molecule type" value="Genomic_DNA"/>
</dbReference>
<dbReference type="Gene3D" id="3.40.190.10">
    <property type="entry name" value="Periplasmic binding protein-like II"/>
    <property type="match status" value="2"/>
</dbReference>
<evidence type="ECO:0000259" key="2">
    <source>
        <dbReference type="SMART" id="SM00062"/>
    </source>
</evidence>
<dbReference type="PANTHER" id="PTHR35936">
    <property type="entry name" value="MEMBRANE-BOUND LYTIC MUREIN TRANSGLYCOSYLASE F"/>
    <property type="match status" value="1"/>
</dbReference>
<protein>
    <recommendedName>
        <fullName evidence="2">Solute-binding protein family 3/N-terminal domain-containing protein</fullName>
    </recommendedName>
</protein>
<dbReference type="AlphaFoldDB" id="A0A853L532"/>
<feature type="domain" description="Solute-binding protein family 3/N-terminal" evidence="2">
    <location>
        <begin position="29"/>
        <end position="255"/>
    </location>
</feature>
<evidence type="ECO:0000313" key="4">
    <source>
        <dbReference type="Proteomes" id="UP000094009"/>
    </source>
</evidence>
<dbReference type="SUPFAM" id="SSF53850">
    <property type="entry name" value="Periplasmic binding protein-like II"/>
    <property type="match status" value="1"/>
</dbReference>
<keyword evidence="1" id="KW-0732">Signal</keyword>
<dbReference type="Pfam" id="PF00497">
    <property type="entry name" value="SBP_bac_3"/>
    <property type="match status" value="1"/>
</dbReference>
<comment type="caution">
    <text evidence="3">The sequence shown here is derived from an EMBL/GenBank/DDBJ whole genome shotgun (WGS) entry which is preliminary data.</text>
</comment>